<dbReference type="PANTHER" id="PTHR30561:SF6">
    <property type="entry name" value="SPERMIDINE EXPORT PROTEIN MDTI"/>
    <property type="match status" value="1"/>
</dbReference>
<comment type="subcellular location">
    <subcellularLocation>
        <location evidence="1">Cell inner membrane</location>
        <topology evidence="1">Multi-pass membrane protein</topology>
    </subcellularLocation>
    <subcellularLocation>
        <location evidence="9">Cell membrane</location>
        <topology evidence="9">Multi-pass membrane protein</topology>
    </subcellularLocation>
</comment>
<dbReference type="KEGG" id="sgbi:P3F81_00110"/>
<feature type="transmembrane region" description="Helical" evidence="10">
    <location>
        <begin position="86"/>
        <end position="105"/>
    </location>
</feature>
<evidence type="ECO:0000256" key="10">
    <source>
        <dbReference type="SAM" id="Phobius"/>
    </source>
</evidence>
<dbReference type="PANTHER" id="PTHR30561">
    <property type="entry name" value="SMR FAMILY PROTON-DEPENDENT DRUG EFFLUX TRANSPORTER SUGE"/>
    <property type="match status" value="1"/>
</dbReference>
<sequence length="106" mass="11136">MNEGFLFLIGSILCDVVANICLKKSQGFKYKLWGAGAVLLIIIAFIALAQAIKTMDLSIAYALWGALGLLLTTGLDITLYGVRLNAVGIAGVLCMVTGVALMKSIA</sequence>
<keyword evidence="6 9" id="KW-0812">Transmembrane</keyword>
<evidence type="ECO:0000256" key="6">
    <source>
        <dbReference type="ARBA" id="ARBA00022692"/>
    </source>
</evidence>
<dbReference type="GO" id="GO:0015297">
    <property type="term" value="F:antiporter activity"/>
    <property type="evidence" value="ECO:0007669"/>
    <property type="project" value="TreeGrafter"/>
</dbReference>
<dbReference type="EMBL" id="CP120678">
    <property type="protein sequence ID" value="WIW70772.1"/>
    <property type="molecule type" value="Genomic_DNA"/>
</dbReference>
<evidence type="ECO:0000313" key="12">
    <source>
        <dbReference type="Proteomes" id="UP001243623"/>
    </source>
</evidence>
<organism evidence="11 12">
    <name type="scientific">Selenobaculum gibii</name>
    <dbReference type="NCBI Taxonomy" id="3054208"/>
    <lineage>
        <taxon>Bacteria</taxon>
        <taxon>Bacillati</taxon>
        <taxon>Bacillota</taxon>
        <taxon>Negativicutes</taxon>
        <taxon>Selenomonadales</taxon>
        <taxon>Selenomonadaceae</taxon>
        <taxon>Selenobaculum</taxon>
    </lineage>
</organism>
<dbReference type="InterPro" id="IPR037185">
    <property type="entry name" value="EmrE-like"/>
</dbReference>
<dbReference type="GO" id="GO:0005886">
    <property type="term" value="C:plasma membrane"/>
    <property type="evidence" value="ECO:0007669"/>
    <property type="project" value="UniProtKB-SubCell"/>
</dbReference>
<gene>
    <name evidence="11" type="ORF">P3F81_00110</name>
</gene>
<protein>
    <recommendedName>
        <fullName evidence="3">Spermidine export protein MdtI</fullName>
    </recommendedName>
</protein>
<dbReference type="Pfam" id="PF00893">
    <property type="entry name" value="Multi_Drug_Res"/>
    <property type="match status" value="1"/>
</dbReference>
<dbReference type="InterPro" id="IPR000390">
    <property type="entry name" value="Small_drug/metabolite_transptr"/>
</dbReference>
<evidence type="ECO:0000256" key="3">
    <source>
        <dbReference type="ARBA" id="ARBA00021114"/>
    </source>
</evidence>
<dbReference type="RefSeq" id="WP_147669339.1">
    <property type="nucleotide sequence ID" value="NZ_CP120678.1"/>
</dbReference>
<evidence type="ECO:0000256" key="9">
    <source>
        <dbReference type="RuleBase" id="RU003942"/>
    </source>
</evidence>
<evidence type="ECO:0000256" key="7">
    <source>
        <dbReference type="ARBA" id="ARBA00022989"/>
    </source>
</evidence>
<comment type="similarity">
    <text evidence="9">Belongs to the drug/metabolite transporter (DMT) superfamily. Small multidrug resistance (SMR) (TC 2.A.7.1) family.</text>
</comment>
<proteinExistence type="inferred from homology"/>
<dbReference type="Proteomes" id="UP001243623">
    <property type="component" value="Chromosome"/>
</dbReference>
<evidence type="ECO:0000256" key="5">
    <source>
        <dbReference type="ARBA" id="ARBA00022519"/>
    </source>
</evidence>
<dbReference type="GO" id="GO:1903711">
    <property type="term" value="P:spermidine transmembrane transport"/>
    <property type="evidence" value="ECO:0007669"/>
    <property type="project" value="TreeGrafter"/>
</dbReference>
<dbReference type="SUPFAM" id="SSF103481">
    <property type="entry name" value="Multidrug resistance efflux transporter EmrE"/>
    <property type="match status" value="1"/>
</dbReference>
<keyword evidence="7 10" id="KW-1133">Transmembrane helix</keyword>
<dbReference type="InterPro" id="IPR045324">
    <property type="entry name" value="Small_multidrug_res"/>
</dbReference>
<accession>A0A9Y2ER50</accession>
<keyword evidence="4" id="KW-1003">Cell membrane</keyword>
<feature type="transmembrane region" description="Helical" evidence="10">
    <location>
        <begin position="59"/>
        <end position="80"/>
    </location>
</feature>
<dbReference type="AlphaFoldDB" id="A0A9Y2ER50"/>
<evidence type="ECO:0000256" key="2">
    <source>
        <dbReference type="ARBA" id="ARBA00011359"/>
    </source>
</evidence>
<keyword evidence="12" id="KW-1185">Reference proteome</keyword>
<dbReference type="GO" id="GO:0015199">
    <property type="term" value="F:amino-acid betaine transmembrane transporter activity"/>
    <property type="evidence" value="ECO:0007669"/>
    <property type="project" value="TreeGrafter"/>
</dbReference>
<reference evidence="11" key="1">
    <citation type="submission" date="2023-03" db="EMBL/GenBank/DDBJ databases">
        <title>Selenobaculum gbiensis gen. nov. sp. nov., a new bacterium isolated from the gut microbiota of IBD patient.</title>
        <authorList>
            <person name="Yeo S."/>
            <person name="Park H."/>
            <person name="Huh C.S."/>
        </authorList>
    </citation>
    <scope>NUCLEOTIDE SEQUENCE</scope>
    <source>
        <strain evidence="11">ICN-92133</strain>
    </source>
</reference>
<dbReference type="GO" id="GO:0031460">
    <property type="term" value="P:glycine betaine transport"/>
    <property type="evidence" value="ECO:0007669"/>
    <property type="project" value="TreeGrafter"/>
</dbReference>
<name>A0A9Y2ER50_9FIRM</name>
<dbReference type="GO" id="GO:0015220">
    <property type="term" value="F:choline transmembrane transporter activity"/>
    <property type="evidence" value="ECO:0007669"/>
    <property type="project" value="TreeGrafter"/>
</dbReference>
<dbReference type="Gene3D" id="1.10.3730.20">
    <property type="match status" value="1"/>
</dbReference>
<evidence type="ECO:0000256" key="1">
    <source>
        <dbReference type="ARBA" id="ARBA00004429"/>
    </source>
</evidence>
<keyword evidence="5" id="KW-0997">Cell inner membrane</keyword>
<feature type="transmembrane region" description="Helical" evidence="10">
    <location>
        <begin position="34"/>
        <end position="52"/>
    </location>
</feature>
<evidence type="ECO:0000256" key="8">
    <source>
        <dbReference type="ARBA" id="ARBA00023136"/>
    </source>
</evidence>
<evidence type="ECO:0000313" key="11">
    <source>
        <dbReference type="EMBL" id="WIW70772.1"/>
    </source>
</evidence>
<keyword evidence="8 10" id="KW-0472">Membrane</keyword>
<evidence type="ECO:0000256" key="4">
    <source>
        <dbReference type="ARBA" id="ARBA00022475"/>
    </source>
</evidence>
<comment type="subunit">
    <text evidence="2">Forms a complex with MdtJ.</text>
</comment>